<evidence type="ECO:0000256" key="5">
    <source>
        <dbReference type="ARBA" id="ARBA00022692"/>
    </source>
</evidence>
<evidence type="ECO:0000313" key="9">
    <source>
        <dbReference type="EMBL" id="PZD72976.1"/>
    </source>
</evidence>
<feature type="transmembrane region" description="Helical" evidence="8">
    <location>
        <begin position="324"/>
        <end position="345"/>
    </location>
</feature>
<dbReference type="GO" id="GO:0003333">
    <property type="term" value="P:amino acid transmembrane transport"/>
    <property type="evidence" value="ECO:0007669"/>
    <property type="project" value="InterPro"/>
</dbReference>
<dbReference type="PANTHER" id="PTHR32195">
    <property type="entry name" value="OS07G0662800 PROTEIN"/>
    <property type="match status" value="1"/>
</dbReference>
<sequence length="410" mass="43932">MSRLFSNLEFRQDGLKHRPGSQWGCTALIAGTTVGAGILALPAVTVGAGVIPSTVMLLGVWLYALAAALLIVEVNVQTLCVVGRPGLGLLAMIDSTLGKAMAWTAAVAYLFLHYALLVAYAAQGGDILVTALQPLVSLSFPTWMGILGFTLPLGSFVCWGRTGWVETFNSILVGLILCSFFGLLLFGVRLADPSQVQLQHWQLAPPAVSVMLVALFYHNVIPVVTTRLEGDIRKIRQSIVVGSAIPLAMFLLWNAVILCCIVPDGLQDSLFDPLMVLQRQYRGAALGDLIAVFSVVAIATSFIGFTYGLLDLFQDLWSAEAPRLPLYALTLIPTLSLATLNPAIFFTALDYVGTFSITILGGIFPTVMAWKQRRQAPNAPDLLPGGNFSLALMLLCSTTVIATHLLSSPL</sequence>
<evidence type="ECO:0000256" key="8">
    <source>
        <dbReference type="SAM" id="Phobius"/>
    </source>
</evidence>
<feature type="transmembrane region" description="Helical" evidence="8">
    <location>
        <begin position="286"/>
        <end position="312"/>
    </location>
</feature>
<keyword evidence="4" id="KW-0997">Cell inner membrane</keyword>
<evidence type="ECO:0000256" key="1">
    <source>
        <dbReference type="ARBA" id="ARBA00004429"/>
    </source>
</evidence>
<evidence type="ECO:0000256" key="2">
    <source>
        <dbReference type="ARBA" id="ARBA00022448"/>
    </source>
</evidence>
<feature type="transmembrane region" description="Helical" evidence="8">
    <location>
        <begin position="245"/>
        <end position="266"/>
    </location>
</feature>
<protein>
    <submittedName>
        <fullName evidence="9">Tyrosine-specific transport protein</fullName>
    </submittedName>
</protein>
<evidence type="ECO:0000256" key="7">
    <source>
        <dbReference type="ARBA" id="ARBA00023136"/>
    </source>
</evidence>
<proteinExistence type="predicted"/>
<feature type="transmembrane region" description="Helical" evidence="8">
    <location>
        <begin position="382"/>
        <end position="406"/>
    </location>
</feature>
<dbReference type="InterPro" id="IPR018227">
    <property type="entry name" value="Amino_acid_transport_2"/>
</dbReference>
<keyword evidence="7 8" id="KW-0472">Membrane</keyword>
<keyword evidence="3" id="KW-1003">Cell membrane</keyword>
<keyword evidence="10" id="KW-1185">Reference proteome</keyword>
<feature type="transmembrane region" description="Helical" evidence="8">
    <location>
        <begin position="21"/>
        <end position="41"/>
    </location>
</feature>
<keyword evidence="2" id="KW-0813">Transport</keyword>
<accession>A0A2W1JI39</accession>
<organism evidence="9 10">
    <name type="scientific">Acaryochloris thomasi RCC1774</name>
    <dbReference type="NCBI Taxonomy" id="1764569"/>
    <lineage>
        <taxon>Bacteria</taxon>
        <taxon>Bacillati</taxon>
        <taxon>Cyanobacteriota</taxon>
        <taxon>Cyanophyceae</taxon>
        <taxon>Acaryochloridales</taxon>
        <taxon>Acaryochloridaceae</taxon>
        <taxon>Acaryochloris</taxon>
        <taxon>Acaryochloris thomasi</taxon>
    </lineage>
</organism>
<comment type="subcellular location">
    <subcellularLocation>
        <location evidence="1">Cell inner membrane</location>
        <topology evidence="1">Multi-pass membrane protein</topology>
    </subcellularLocation>
</comment>
<dbReference type="OrthoDB" id="476679at2"/>
<reference evidence="9 10" key="1">
    <citation type="journal article" date="2018" name="Sci. Rep.">
        <title>A novel species of the marine cyanobacterium Acaryochloris with a unique pigment content and lifestyle.</title>
        <authorList>
            <person name="Partensky F."/>
            <person name="Six C."/>
            <person name="Ratin M."/>
            <person name="Garczarek L."/>
            <person name="Vaulot D."/>
            <person name="Probert I."/>
            <person name="Calteau A."/>
            <person name="Gourvil P."/>
            <person name="Marie D."/>
            <person name="Grebert T."/>
            <person name="Bouchier C."/>
            <person name="Le Panse S."/>
            <person name="Gachenot M."/>
            <person name="Rodriguez F."/>
            <person name="Garrido J.L."/>
        </authorList>
    </citation>
    <scope>NUCLEOTIDE SEQUENCE [LARGE SCALE GENOMIC DNA]</scope>
    <source>
        <strain evidence="9 10">RCC1774</strain>
    </source>
</reference>
<keyword evidence="6 8" id="KW-1133">Transmembrane helix</keyword>
<keyword evidence="5 8" id="KW-0812">Transmembrane</keyword>
<feature type="transmembrane region" description="Helical" evidence="8">
    <location>
        <begin position="142"/>
        <end position="159"/>
    </location>
</feature>
<feature type="transmembrane region" description="Helical" evidence="8">
    <location>
        <begin position="351"/>
        <end position="370"/>
    </location>
</feature>
<evidence type="ECO:0000256" key="3">
    <source>
        <dbReference type="ARBA" id="ARBA00022475"/>
    </source>
</evidence>
<feature type="transmembrane region" description="Helical" evidence="8">
    <location>
        <begin position="61"/>
        <end position="82"/>
    </location>
</feature>
<dbReference type="RefSeq" id="WP_110986517.1">
    <property type="nucleotide sequence ID" value="NZ_CAWNWM010000007.1"/>
</dbReference>
<dbReference type="AlphaFoldDB" id="A0A2W1JI39"/>
<gene>
    <name evidence="9" type="primary">tyrP</name>
    <name evidence="9" type="ORF">C1752_02823</name>
</gene>
<evidence type="ECO:0000256" key="6">
    <source>
        <dbReference type="ARBA" id="ARBA00022989"/>
    </source>
</evidence>
<dbReference type="Gene3D" id="1.20.1740.10">
    <property type="entry name" value="Amino acid/polyamine transporter I"/>
    <property type="match status" value="1"/>
</dbReference>
<feature type="transmembrane region" description="Helical" evidence="8">
    <location>
        <begin position="102"/>
        <end position="122"/>
    </location>
</feature>
<dbReference type="Pfam" id="PF03222">
    <property type="entry name" value="Trp_Tyr_perm"/>
    <property type="match status" value="1"/>
</dbReference>
<feature type="transmembrane region" description="Helical" evidence="8">
    <location>
        <begin position="203"/>
        <end position="224"/>
    </location>
</feature>
<comment type="caution">
    <text evidence="9">The sequence shown here is derived from an EMBL/GenBank/DDBJ whole genome shotgun (WGS) entry which is preliminary data.</text>
</comment>
<feature type="transmembrane region" description="Helical" evidence="8">
    <location>
        <begin position="171"/>
        <end position="191"/>
    </location>
</feature>
<name>A0A2W1JI39_9CYAN</name>
<dbReference type="EMBL" id="PQWO01000007">
    <property type="protein sequence ID" value="PZD72976.1"/>
    <property type="molecule type" value="Genomic_DNA"/>
</dbReference>
<evidence type="ECO:0000256" key="4">
    <source>
        <dbReference type="ARBA" id="ARBA00022519"/>
    </source>
</evidence>
<dbReference type="PANTHER" id="PTHR32195:SF24">
    <property type="entry name" value="TRYPTOPHAN OR TYROSINE TRANSPORTER PROTEIN"/>
    <property type="match status" value="1"/>
</dbReference>
<dbReference type="Proteomes" id="UP000248857">
    <property type="component" value="Unassembled WGS sequence"/>
</dbReference>
<dbReference type="GO" id="GO:0005886">
    <property type="term" value="C:plasma membrane"/>
    <property type="evidence" value="ECO:0007669"/>
    <property type="project" value="UniProtKB-SubCell"/>
</dbReference>
<evidence type="ECO:0000313" key="10">
    <source>
        <dbReference type="Proteomes" id="UP000248857"/>
    </source>
</evidence>